<evidence type="ECO:0000313" key="3">
    <source>
        <dbReference type="EMBL" id="RZM77202.1"/>
    </source>
</evidence>
<proteinExistence type="predicted"/>
<sequence length="297" mass="33028">MQTAQTNSAVNDILGQARQGSVAAIIQILNERLADVQIRTRAILADGILQLLCEAPKPEQLEQNTVVDRVRSILEDLSPRGIRKVNINSRIVREQQLLWFEEITRDPENQLLWSELIKLKQPNPVTRFWRDRQVPKGRQEIVVSNTKNQQLSQKYFVRGLVGGASLCLLLVLLGWVLKHRLGISWAQIDSTSTPVAEETATSDAAAPAQASFAQAVRLAQQAVDDGQAAETSAEWLDLAARWQRAADLMAEVPPENENYTIAQDRVMSYQQNSDQALAKAEQVQATEDAEADLDTGN</sequence>
<keyword evidence="4" id="KW-1185">Reference proteome</keyword>
<keyword evidence="2" id="KW-1133">Transmembrane helix</keyword>
<name>A0A4V2E268_9CYAN</name>
<dbReference type="Proteomes" id="UP000292459">
    <property type="component" value="Unassembled WGS sequence"/>
</dbReference>
<feature type="transmembrane region" description="Helical" evidence="2">
    <location>
        <begin position="155"/>
        <end position="177"/>
    </location>
</feature>
<dbReference type="EMBL" id="QVFV01000004">
    <property type="protein sequence ID" value="RZM77202.1"/>
    <property type="molecule type" value="Genomic_DNA"/>
</dbReference>
<comment type="caution">
    <text evidence="3">The sequence shown here is derived from an EMBL/GenBank/DDBJ whole genome shotgun (WGS) entry which is preliminary data.</text>
</comment>
<evidence type="ECO:0000313" key="4">
    <source>
        <dbReference type="Proteomes" id="UP000292459"/>
    </source>
</evidence>
<dbReference type="AlphaFoldDB" id="A0A4V2E268"/>
<organism evidence="3 4">
    <name type="scientific">Leptolyngbya iicbica LK</name>
    <dbReference type="NCBI Taxonomy" id="2294035"/>
    <lineage>
        <taxon>Bacteria</taxon>
        <taxon>Bacillati</taxon>
        <taxon>Cyanobacteriota</taxon>
        <taxon>Cyanophyceae</taxon>
        <taxon>Leptolyngbyales</taxon>
        <taxon>Leptolyngbyaceae</taxon>
        <taxon>Leptolyngbya group</taxon>
        <taxon>Leptolyngbya</taxon>
        <taxon>Leptolyngbya iicbica</taxon>
    </lineage>
</organism>
<reference evidence="3 4" key="1">
    <citation type="submission" date="2018-11" db="EMBL/GenBank/DDBJ databases">
        <title>Whole genome sequencing of an environmental sample.</title>
        <authorList>
            <person name="Sarangi A.N."/>
            <person name="Singh D."/>
            <person name="Tripathy S."/>
        </authorList>
    </citation>
    <scope>NUCLEOTIDE SEQUENCE [LARGE SCALE GENOMIC DNA]</scope>
    <source>
        <strain evidence="3 4">Lakshadweep</strain>
    </source>
</reference>
<keyword evidence="2" id="KW-0472">Membrane</keyword>
<feature type="compositionally biased region" description="Acidic residues" evidence="1">
    <location>
        <begin position="287"/>
        <end position="297"/>
    </location>
</feature>
<evidence type="ECO:0000256" key="1">
    <source>
        <dbReference type="SAM" id="MobiDB-lite"/>
    </source>
</evidence>
<protein>
    <submittedName>
        <fullName evidence="3">Uncharacterized protein</fullName>
    </submittedName>
</protein>
<keyword evidence="2" id="KW-0812">Transmembrane</keyword>
<dbReference type="RefSeq" id="WP_044151148.1">
    <property type="nucleotide sequence ID" value="NZ_QVFV01000004.1"/>
</dbReference>
<feature type="region of interest" description="Disordered" evidence="1">
    <location>
        <begin position="272"/>
        <end position="297"/>
    </location>
</feature>
<evidence type="ECO:0000256" key="2">
    <source>
        <dbReference type="SAM" id="Phobius"/>
    </source>
</evidence>
<accession>A0A4V2E268</accession>
<dbReference type="OrthoDB" id="494800at2"/>
<gene>
    <name evidence="3" type="ORF">DYY88_16275</name>
</gene>